<reference evidence="2 3" key="1">
    <citation type="submission" date="2019-01" db="EMBL/GenBank/DDBJ databases">
        <title>Bacillus sp. M5HDSG1-1, whole genome shotgun sequence.</title>
        <authorList>
            <person name="Tuo L."/>
        </authorList>
    </citation>
    <scope>NUCLEOTIDE SEQUENCE [LARGE SCALE GENOMIC DNA]</scope>
    <source>
        <strain evidence="2 3">M5HDSG1-1</strain>
    </source>
</reference>
<dbReference type="InterPro" id="IPR006626">
    <property type="entry name" value="PbH1"/>
</dbReference>
<evidence type="ECO:0000259" key="1">
    <source>
        <dbReference type="Pfam" id="PF11962"/>
    </source>
</evidence>
<dbReference type="Gene3D" id="2.160.10.20">
    <property type="entry name" value="Insect antifreeze protein"/>
    <property type="match status" value="1"/>
</dbReference>
<dbReference type="AlphaFoldDB" id="A0A437KHQ0"/>
<keyword evidence="3" id="KW-1185">Reference proteome</keyword>
<dbReference type="SMART" id="SM00710">
    <property type="entry name" value="PbH1"/>
    <property type="match status" value="4"/>
</dbReference>
<dbReference type="EMBL" id="RZTZ01000001">
    <property type="protein sequence ID" value="RVT67841.1"/>
    <property type="molecule type" value="Genomic_DNA"/>
</dbReference>
<dbReference type="InterPro" id="IPR021865">
    <property type="entry name" value="Peptidase_G2"/>
</dbReference>
<evidence type="ECO:0000313" key="3">
    <source>
        <dbReference type="Proteomes" id="UP000288024"/>
    </source>
</evidence>
<dbReference type="Gene3D" id="4.10.80.40">
    <property type="entry name" value="succinate dehydrogenase protein domain"/>
    <property type="match status" value="1"/>
</dbReference>
<dbReference type="InterPro" id="IPR011050">
    <property type="entry name" value="Pectin_lyase_fold/virulence"/>
</dbReference>
<organism evidence="2 3">
    <name type="scientific">Niallia taxi</name>
    <dbReference type="NCBI Taxonomy" id="2499688"/>
    <lineage>
        <taxon>Bacteria</taxon>
        <taxon>Bacillati</taxon>
        <taxon>Bacillota</taxon>
        <taxon>Bacilli</taxon>
        <taxon>Bacillales</taxon>
        <taxon>Bacillaceae</taxon>
        <taxon>Niallia</taxon>
    </lineage>
</organism>
<accession>A0A437KHQ0</accession>
<dbReference type="Gene3D" id="2.40.300.10">
    <property type="entry name" value="Head decoration protein D"/>
    <property type="match status" value="1"/>
</dbReference>
<protein>
    <submittedName>
        <fullName evidence="2">Peptidase G2</fullName>
    </submittedName>
</protein>
<dbReference type="Pfam" id="PF11962">
    <property type="entry name" value="Peptidase_G2"/>
    <property type="match status" value="1"/>
</dbReference>
<comment type="caution">
    <text evidence="2">The sequence shown here is derived from an EMBL/GenBank/DDBJ whole genome shotgun (WGS) entry which is preliminary data.</text>
</comment>
<gene>
    <name evidence="2" type="ORF">EM808_04030</name>
</gene>
<sequence length="830" mass="90022">MIEQAYAEATKKIDDLNTRINNLILSTGSLAELIDARTTAEGVAESLLKVRLDKEYNKLLSKINKTIRVTDFDADPTGQTESTEAFRKALGTGKVRVVVPAGIYVVRGLKIPSWVELVGDGMGLTIIILHEDTPASEWVITNQDYVNGNRNISIKGMTLDWNKTRQGGVGATGGQHSSCLALAKVKFAWIKEVEGINPGLHSFDITSPTYDHLPETDYTKDGCRFVWIDNCVGSGYGDDGITTHYSEYIWITNNHLSDPDGDAHEDGVSNSNGIEIDDGSKHIWVINNYTTGNIRGVEVKAHTEWPAAQDVHLIGHTSYRDVRCYDFRHIGHHTAEDPDSTTAYDVVVTNCTAIEPVFNSLYEGLTPRALAISAYVNVNISGFTAIGDPTYDYGDNPVIAIQYKSRNIGMHNFNIRGFKKASADIRLIGGDQKTDNINISNIQIYKSAKVGIAIGSTIYHVNLTNITMIGEDGQIGLSSVNSQDSIVGVHAEGYALAASIAGNDYVYFVPNNIKGGTRIASPSGYAAKETSALIGTTSDSKATGEKSVALASSSVEAAGENSIVAAASGNSKTEGYRDFVIGANNSRTKGKDENSKGILASNAVENDNNYSVVGGYGDSETPSTANIKWLLDSITGEGKFAGPVTGASSFSDFGEYFESLDGTAIPAGTIVTLEKGKGKIRPAQKGERMKGVISKTAGIMLGQSTYHWQGRYLRDDFGEVLLEERMVKIKDDDGNIREEMQMMPIDNPDYQEELSYKSREERSEWNKVGLLGQVRIRVDDTVGEEDHVIANGGLATRADDPNQGYEVMEMIIPYDANKGYGVALCLVHPM</sequence>
<evidence type="ECO:0000313" key="2">
    <source>
        <dbReference type="EMBL" id="RVT67841.1"/>
    </source>
</evidence>
<dbReference type="Gene3D" id="2.160.20.10">
    <property type="entry name" value="Single-stranded right-handed beta-helix, Pectin lyase-like"/>
    <property type="match status" value="1"/>
</dbReference>
<dbReference type="SUPFAM" id="SSF51126">
    <property type="entry name" value="Pectin lyase-like"/>
    <property type="match status" value="1"/>
</dbReference>
<feature type="domain" description="Peptidase G2 IMC autoproteolytic cleavage" evidence="1">
    <location>
        <begin position="598"/>
        <end position="827"/>
    </location>
</feature>
<dbReference type="Proteomes" id="UP000288024">
    <property type="component" value="Unassembled WGS sequence"/>
</dbReference>
<proteinExistence type="predicted"/>
<dbReference type="InterPro" id="IPR012334">
    <property type="entry name" value="Pectin_lyas_fold"/>
</dbReference>
<name>A0A437KHQ0_9BACI</name>